<name>A0A4Q9B476_9DEIN</name>
<dbReference type="SUPFAM" id="SSF46992">
    <property type="entry name" value="Ribosomal protein S20"/>
    <property type="match status" value="1"/>
</dbReference>
<feature type="region of interest" description="Disordered" evidence="8">
    <location>
        <begin position="1"/>
        <end position="31"/>
    </location>
</feature>
<accession>A0A4Q9B476</accession>
<sequence>MAQKKPKRNLSALKRHRQSLKRRLRNKAKKSAIKTLSKKAVLLAQEGKAEEALKLMRKAESLIDKAAKGSTLHKNAAARKKSRLMRKVQGFLQASRAAAESGVGA</sequence>
<keyword evidence="5 7" id="KW-0687">Ribonucleoprotein</keyword>
<dbReference type="InterPro" id="IPR002583">
    <property type="entry name" value="Ribosomal_bS20"/>
</dbReference>
<evidence type="ECO:0000256" key="8">
    <source>
        <dbReference type="SAM" id="MobiDB-lite"/>
    </source>
</evidence>
<evidence type="ECO:0000256" key="2">
    <source>
        <dbReference type="ARBA" id="ARBA00022730"/>
    </source>
</evidence>
<dbReference type="AlphaFoldDB" id="A0A4Q9B476"/>
<protein>
    <recommendedName>
        <fullName evidence="6 7">Small ribosomal subunit protein bS20</fullName>
    </recommendedName>
</protein>
<evidence type="ECO:0000256" key="3">
    <source>
        <dbReference type="ARBA" id="ARBA00022884"/>
    </source>
</evidence>
<dbReference type="GO" id="GO:0015935">
    <property type="term" value="C:small ribosomal subunit"/>
    <property type="evidence" value="ECO:0007669"/>
    <property type="project" value="TreeGrafter"/>
</dbReference>
<evidence type="ECO:0000256" key="6">
    <source>
        <dbReference type="ARBA" id="ARBA00035136"/>
    </source>
</evidence>
<evidence type="ECO:0000256" key="4">
    <source>
        <dbReference type="ARBA" id="ARBA00022980"/>
    </source>
</evidence>
<proteinExistence type="inferred from homology"/>
<evidence type="ECO:0000256" key="1">
    <source>
        <dbReference type="ARBA" id="ARBA00007634"/>
    </source>
</evidence>
<dbReference type="Proteomes" id="UP000292858">
    <property type="component" value="Unassembled WGS sequence"/>
</dbReference>
<keyword evidence="3 7" id="KW-0694">RNA-binding</keyword>
<dbReference type="OrthoDB" id="9807974at2"/>
<dbReference type="RefSeq" id="WP_130841141.1">
    <property type="nucleotide sequence ID" value="NZ_SIJL01000005.1"/>
</dbReference>
<dbReference type="InterPro" id="IPR036510">
    <property type="entry name" value="Ribosomal_bS20_sf"/>
</dbReference>
<evidence type="ECO:0000313" key="10">
    <source>
        <dbReference type="Proteomes" id="UP000292858"/>
    </source>
</evidence>
<keyword evidence="4 7" id="KW-0689">Ribosomal protein</keyword>
<keyword evidence="10" id="KW-1185">Reference proteome</keyword>
<dbReference type="GO" id="GO:0070181">
    <property type="term" value="F:small ribosomal subunit rRNA binding"/>
    <property type="evidence" value="ECO:0007669"/>
    <property type="project" value="TreeGrafter"/>
</dbReference>
<dbReference type="HAMAP" id="MF_00500">
    <property type="entry name" value="Ribosomal_bS20"/>
    <property type="match status" value="1"/>
</dbReference>
<organism evidence="9 10">
    <name type="scientific">Thermus thermamylovorans</name>
    <dbReference type="NCBI Taxonomy" id="2509362"/>
    <lineage>
        <taxon>Bacteria</taxon>
        <taxon>Thermotogati</taxon>
        <taxon>Deinococcota</taxon>
        <taxon>Deinococci</taxon>
        <taxon>Thermales</taxon>
        <taxon>Thermaceae</taxon>
        <taxon>Thermus</taxon>
    </lineage>
</organism>
<evidence type="ECO:0000256" key="7">
    <source>
        <dbReference type="HAMAP-Rule" id="MF_00500"/>
    </source>
</evidence>
<gene>
    <name evidence="7" type="primary">rpsT</name>
    <name evidence="9" type="ORF">ETP66_04785</name>
</gene>
<dbReference type="Gene3D" id="1.20.58.110">
    <property type="entry name" value="Ribosomal protein S20"/>
    <property type="match status" value="1"/>
</dbReference>
<dbReference type="PANTHER" id="PTHR33398:SF1">
    <property type="entry name" value="SMALL RIBOSOMAL SUBUNIT PROTEIN BS20C"/>
    <property type="match status" value="1"/>
</dbReference>
<keyword evidence="2 7" id="KW-0699">rRNA-binding</keyword>
<dbReference type="PANTHER" id="PTHR33398">
    <property type="entry name" value="30S RIBOSOMAL PROTEIN S20"/>
    <property type="match status" value="1"/>
</dbReference>
<comment type="function">
    <text evidence="7">Binds directly to 16S ribosomal RNA.</text>
</comment>
<dbReference type="Pfam" id="PF01649">
    <property type="entry name" value="Ribosomal_S20p"/>
    <property type="match status" value="1"/>
</dbReference>
<dbReference type="GO" id="GO:0006412">
    <property type="term" value="P:translation"/>
    <property type="evidence" value="ECO:0007669"/>
    <property type="project" value="UniProtKB-UniRule"/>
</dbReference>
<comment type="caution">
    <text evidence="9">The sequence shown here is derived from an EMBL/GenBank/DDBJ whole genome shotgun (WGS) entry which is preliminary data.</text>
</comment>
<evidence type="ECO:0000313" key="9">
    <source>
        <dbReference type="EMBL" id="TBH20739.1"/>
    </source>
</evidence>
<reference evidence="9 10" key="1">
    <citation type="submission" date="2019-02" db="EMBL/GenBank/DDBJ databases">
        <title>Thermus sp. a novel from hot spring.</title>
        <authorList>
            <person name="Zhao Z."/>
        </authorList>
    </citation>
    <scope>NUCLEOTIDE SEQUENCE [LARGE SCALE GENOMIC DNA]</scope>
    <source>
        <strain evidence="9 10">CFH 72773T</strain>
    </source>
</reference>
<comment type="similarity">
    <text evidence="1 7">Belongs to the bacterial ribosomal protein bS20 family.</text>
</comment>
<evidence type="ECO:0000256" key="5">
    <source>
        <dbReference type="ARBA" id="ARBA00023274"/>
    </source>
</evidence>
<dbReference type="NCBIfam" id="TIGR00029">
    <property type="entry name" value="S20"/>
    <property type="match status" value="1"/>
</dbReference>
<dbReference type="GO" id="GO:0003735">
    <property type="term" value="F:structural constituent of ribosome"/>
    <property type="evidence" value="ECO:0007669"/>
    <property type="project" value="InterPro"/>
</dbReference>
<dbReference type="EMBL" id="SIJL01000005">
    <property type="protein sequence ID" value="TBH20739.1"/>
    <property type="molecule type" value="Genomic_DNA"/>
</dbReference>